<dbReference type="PIRSF" id="PIRSF006648">
    <property type="entry name" value="DrrB"/>
    <property type="match status" value="1"/>
</dbReference>
<dbReference type="PANTHER" id="PTHR43229:SF2">
    <property type="entry name" value="NODULATION PROTEIN J"/>
    <property type="match status" value="1"/>
</dbReference>
<feature type="domain" description="ABC transmembrane type-2" evidence="7">
    <location>
        <begin position="32"/>
        <end position="255"/>
    </location>
</feature>
<evidence type="ECO:0000256" key="3">
    <source>
        <dbReference type="ARBA" id="ARBA00022989"/>
    </source>
</evidence>
<dbReference type="InterPro" id="IPR013525">
    <property type="entry name" value="ABC2_TM"/>
</dbReference>
<dbReference type="AlphaFoldDB" id="A0A6L9SAJ1"/>
<evidence type="ECO:0000313" key="9">
    <source>
        <dbReference type="Proteomes" id="UP000475214"/>
    </source>
</evidence>
<evidence type="ECO:0000313" key="8">
    <source>
        <dbReference type="EMBL" id="NEE02157.1"/>
    </source>
</evidence>
<dbReference type="PANTHER" id="PTHR43229">
    <property type="entry name" value="NODULATION PROTEIN J"/>
    <property type="match status" value="1"/>
</dbReference>
<comment type="subcellular location">
    <subcellularLocation>
        <location evidence="6">Cell membrane</location>
        <topology evidence="6">Multi-pass membrane protein</topology>
    </subcellularLocation>
    <subcellularLocation>
        <location evidence="1">Membrane</location>
        <topology evidence="1">Multi-pass membrane protein</topology>
    </subcellularLocation>
</comment>
<dbReference type="GO" id="GO:0043190">
    <property type="term" value="C:ATP-binding cassette (ABC) transporter complex"/>
    <property type="evidence" value="ECO:0007669"/>
    <property type="project" value="InterPro"/>
</dbReference>
<evidence type="ECO:0000256" key="2">
    <source>
        <dbReference type="ARBA" id="ARBA00022692"/>
    </source>
</evidence>
<keyword evidence="2 6" id="KW-0812">Transmembrane</keyword>
<feature type="transmembrane region" description="Helical" evidence="6">
    <location>
        <begin position="37"/>
        <end position="57"/>
    </location>
</feature>
<name>A0A6L9SAJ1_9ACTN</name>
<dbReference type="RefSeq" id="WP_163740472.1">
    <property type="nucleotide sequence ID" value="NZ_JAAGOA010000013.1"/>
</dbReference>
<keyword evidence="3 6" id="KW-1133">Transmembrane helix</keyword>
<organism evidence="8 9">
    <name type="scientific">Phytoactinopolyspora halotolerans</name>
    <dbReference type="NCBI Taxonomy" id="1981512"/>
    <lineage>
        <taxon>Bacteria</taxon>
        <taxon>Bacillati</taxon>
        <taxon>Actinomycetota</taxon>
        <taxon>Actinomycetes</taxon>
        <taxon>Jiangellales</taxon>
        <taxon>Jiangellaceae</taxon>
        <taxon>Phytoactinopolyspora</taxon>
    </lineage>
</organism>
<sequence>MPRMTHVPAPGSAPVWRMLTTQTTFETRLLLRNGEQLLLTAVIPVVLLALLTAVPVFDTAGYDRVDFLVPGILALTVMSTAFTSLAIATGYERRYGVLKRLAVSPLPRWALLLSKALTVLVIEALQVTLVGGLGLALGWQPRGSILAVAALLIAGTLAFAGLALLMAGTLRAEATLAAANLVYLLLLVLGGVVIPFDQLPGWLAAGAGVTPTGALADGLRSVLADGGGVPWGDIGILTAWSAVGLAAAARWFRWE</sequence>
<dbReference type="PROSITE" id="PS51012">
    <property type="entry name" value="ABC_TM2"/>
    <property type="match status" value="1"/>
</dbReference>
<feature type="transmembrane region" description="Helical" evidence="6">
    <location>
        <begin position="145"/>
        <end position="167"/>
    </location>
</feature>
<evidence type="ECO:0000256" key="5">
    <source>
        <dbReference type="ARBA" id="ARBA00023251"/>
    </source>
</evidence>
<proteinExistence type="inferred from homology"/>
<keyword evidence="6" id="KW-1003">Cell membrane</keyword>
<evidence type="ECO:0000256" key="6">
    <source>
        <dbReference type="RuleBase" id="RU361157"/>
    </source>
</evidence>
<dbReference type="Pfam" id="PF01061">
    <property type="entry name" value="ABC2_membrane"/>
    <property type="match status" value="1"/>
</dbReference>
<evidence type="ECO:0000259" key="7">
    <source>
        <dbReference type="PROSITE" id="PS51012"/>
    </source>
</evidence>
<comment type="similarity">
    <text evidence="6">Belongs to the ABC-2 integral membrane protein family.</text>
</comment>
<protein>
    <recommendedName>
        <fullName evidence="6">Transport permease protein</fullName>
    </recommendedName>
</protein>
<evidence type="ECO:0000256" key="1">
    <source>
        <dbReference type="ARBA" id="ARBA00004141"/>
    </source>
</evidence>
<reference evidence="8 9" key="1">
    <citation type="submission" date="2020-02" db="EMBL/GenBank/DDBJ databases">
        <authorList>
            <person name="Li X.-J."/>
            <person name="Han X.-M."/>
        </authorList>
    </citation>
    <scope>NUCLEOTIDE SEQUENCE [LARGE SCALE GENOMIC DNA]</scope>
    <source>
        <strain evidence="8 9">CCTCC AB 2017055</strain>
    </source>
</reference>
<accession>A0A6L9SAJ1</accession>
<keyword evidence="4 6" id="KW-0472">Membrane</keyword>
<keyword evidence="9" id="KW-1185">Reference proteome</keyword>
<feature type="transmembrane region" description="Helical" evidence="6">
    <location>
        <begin position="112"/>
        <end position="139"/>
    </location>
</feature>
<dbReference type="EMBL" id="JAAGOA010000013">
    <property type="protein sequence ID" value="NEE02157.1"/>
    <property type="molecule type" value="Genomic_DNA"/>
</dbReference>
<dbReference type="GO" id="GO:0046677">
    <property type="term" value="P:response to antibiotic"/>
    <property type="evidence" value="ECO:0007669"/>
    <property type="project" value="UniProtKB-KW"/>
</dbReference>
<dbReference type="InterPro" id="IPR051784">
    <property type="entry name" value="Nod_factor_ABC_transporter"/>
</dbReference>
<keyword evidence="5" id="KW-0046">Antibiotic resistance</keyword>
<feature type="transmembrane region" description="Helical" evidence="6">
    <location>
        <begin position="234"/>
        <end position="252"/>
    </location>
</feature>
<dbReference type="InterPro" id="IPR047817">
    <property type="entry name" value="ABC2_TM_bact-type"/>
</dbReference>
<dbReference type="Proteomes" id="UP000475214">
    <property type="component" value="Unassembled WGS sequence"/>
</dbReference>
<gene>
    <name evidence="8" type="ORF">G1H10_18440</name>
</gene>
<feature type="transmembrane region" description="Helical" evidence="6">
    <location>
        <begin position="174"/>
        <end position="194"/>
    </location>
</feature>
<comment type="caution">
    <text evidence="8">The sequence shown here is derived from an EMBL/GenBank/DDBJ whole genome shotgun (WGS) entry which is preliminary data.</text>
</comment>
<dbReference type="GO" id="GO:0140359">
    <property type="term" value="F:ABC-type transporter activity"/>
    <property type="evidence" value="ECO:0007669"/>
    <property type="project" value="InterPro"/>
</dbReference>
<keyword evidence="6" id="KW-0813">Transport</keyword>
<dbReference type="InterPro" id="IPR000412">
    <property type="entry name" value="ABC_2_transport"/>
</dbReference>
<feature type="transmembrane region" description="Helical" evidence="6">
    <location>
        <begin position="69"/>
        <end position="91"/>
    </location>
</feature>
<evidence type="ECO:0000256" key="4">
    <source>
        <dbReference type="ARBA" id="ARBA00023136"/>
    </source>
</evidence>